<name>A0A0F7JYK4_9GAMM</name>
<evidence type="ECO:0000313" key="2">
    <source>
        <dbReference type="EMBL" id="AKH19970.1"/>
    </source>
</evidence>
<dbReference type="KEGG" id="seds:AAY24_05970"/>
<proteinExistence type="predicted"/>
<feature type="domain" description="Ice-binding protein C-terminal" evidence="1">
    <location>
        <begin position="232"/>
        <end position="253"/>
    </location>
</feature>
<keyword evidence="3" id="KW-1185">Reference proteome</keyword>
<sequence length="260" mass="27415">MTQSGTVSAAISYDQNVTPDVIFGSGVSNGSFTVDRNNGIELGLRGKLRHNAAGNPENTFNSNGDGTYSFDAGVAPGQSSPTAVWSFEWSINTDFDGSTGLNVGDLTYALGLDNDPSQDTSFTVFDPIFDLGGLTPPDHSFGNNSTGNGGGEETLSWFSISFFGTIGITGYNDLVADNNVAQNSWKPHWYFASFDPTVDGTYDIYLAAFDDSGAQQARTEIQIIVGNGAAADVPEPATLALMCLGLAGVGYGRQRSRRNA</sequence>
<gene>
    <name evidence="2" type="ORF">AAY24_05970</name>
</gene>
<dbReference type="EMBL" id="CP011412">
    <property type="protein sequence ID" value="AKH19970.1"/>
    <property type="molecule type" value="Genomic_DNA"/>
</dbReference>
<dbReference type="RefSeq" id="WP_046858905.1">
    <property type="nucleotide sequence ID" value="NZ_CP011412.1"/>
</dbReference>
<evidence type="ECO:0000259" key="1">
    <source>
        <dbReference type="Pfam" id="PF07589"/>
    </source>
</evidence>
<organism evidence="2 3">
    <name type="scientific">Sedimenticola thiotaurini</name>
    <dbReference type="NCBI Taxonomy" id="1543721"/>
    <lineage>
        <taxon>Bacteria</taxon>
        <taxon>Pseudomonadati</taxon>
        <taxon>Pseudomonadota</taxon>
        <taxon>Gammaproteobacteria</taxon>
        <taxon>Chromatiales</taxon>
        <taxon>Sedimenticolaceae</taxon>
        <taxon>Sedimenticola</taxon>
    </lineage>
</organism>
<dbReference type="AlphaFoldDB" id="A0A0F7JYK4"/>
<protein>
    <recommendedName>
        <fullName evidence="1">Ice-binding protein C-terminal domain-containing protein</fullName>
    </recommendedName>
</protein>
<reference evidence="2 3" key="1">
    <citation type="journal article" date="2015" name="Genome Announc.">
        <title>Complete Genome Sequence of Sedimenticola thiotaurini Strain SIP-G1, a Polyphosphate- and Polyhydroxyalkanoate-Accumulating Sulfur-Oxidizing Gammaproteobacterium Isolated from Salt Marsh Sediments.</title>
        <authorList>
            <person name="Flood B.E."/>
            <person name="Jones D.S."/>
            <person name="Bailey J.V."/>
        </authorList>
    </citation>
    <scope>NUCLEOTIDE SEQUENCE [LARGE SCALE GENOMIC DNA]</scope>
    <source>
        <strain evidence="2 3">SIP-G1</strain>
    </source>
</reference>
<evidence type="ECO:0000313" key="3">
    <source>
        <dbReference type="Proteomes" id="UP000034410"/>
    </source>
</evidence>
<dbReference type="InterPro" id="IPR013424">
    <property type="entry name" value="Ice-binding_C"/>
</dbReference>
<dbReference type="Proteomes" id="UP000034410">
    <property type="component" value="Chromosome"/>
</dbReference>
<dbReference type="NCBIfam" id="TIGR02595">
    <property type="entry name" value="PEP_CTERM"/>
    <property type="match status" value="1"/>
</dbReference>
<accession>A0A0F7JYK4</accession>
<dbReference type="Pfam" id="PF07589">
    <property type="entry name" value="PEP-CTERM"/>
    <property type="match status" value="1"/>
</dbReference>